<feature type="compositionally biased region" description="Pro residues" evidence="11">
    <location>
        <begin position="730"/>
        <end position="740"/>
    </location>
</feature>
<dbReference type="Proteomes" id="UP001165080">
    <property type="component" value="Unassembled WGS sequence"/>
</dbReference>
<dbReference type="AlphaFoldDB" id="A0A9W6BCS3"/>
<keyword evidence="5" id="KW-0406">Ion transport</keyword>
<feature type="compositionally biased region" description="Gly residues" evidence="11">
    <location>
        <begin position="525"/>
        <end position="535"/>
    </location>
</feature>
<feature type="region of interest" description="Disordered" evidence="11">
    <location>
        <begin position="693"/>
        <end position="769"/>
    </location>
</feature>
<feature type="domain" description="Ionotropic glutamate receptor L-glutamate and glycine-binding" evidence="14">
    <location>
        <begin position="13"/>
        <end position="76"/>
    </location>
</feature>
<dbReference type="InterPro" id="IPR015683">
    <property type="entry name" value="Ionotropic_Glu_rcpt"/>
</dbReference>
<dbReference type="GO" id="GO:0016020">
    <property type="term" value="C:membrane"/>
    <property type="evidence" value="ECO:0007669"/>
    <property type="project" value="UniProtKB-SubCell"/>
</dbReference>
<dbReference type="EMBL" id="BRXU01000002">
    <property type="protein sequence ID" value="GLC49370.1"/>
    <property type="molecule type" value="Genomic_DNA"/>
</dbReference>
<protein>
    <recommendedName>
        <fullName evidence="17">Ionotropic glutamate receptor C-terminal domain-containing protein</fullName>
    </recommendedName>
</protein>
<feature type="transmembrane region" description="Helical" evidence="12">
    <location>
        <begin position="129"/>
        <end position="149"/>
    </location>
</feature>
<keyword evidence="4 12" id="KW-1133">Transmembrane helix</keyword>
<evidence type="ECO:0000256" key="10">
    <source>
        <dbReference type="ARBA" id="ARBA00023303"/>
    </source>
</evidence>
<dbReference type="Gene3D" id="3.40.190.10">
    <property type="entry name" value="Periplasmic binding protein-like II"/>
    <property type="match status" value="1"/>
</dbReference>
<dbReference type="Pfam" id="PF10613">
    <property type="entry name" value="Lig_chan-Glu_bd"/>
    <property type="match status" value="1"/>
</dbReference>
<dbReference type="GO" id="GO:0015276">
    <property type="term" value="F:ligand-gated monoatomic ion channel activity"/>
    <property type="evidence" value="ECO:0007669"/>
    <property type="project" value="InterPro"/>
</dbReference>
<dbReference type="SMART" id="SM00918">
    <property type="entry name" value="Lig_chan-Glu_bd"/>
    <property type="match status" value="1"/>
</dbReference>
<evidence type="ECO:0000256" key="2">
    <source>
        <dbReference type="ARBA" id="ARBA00022448"/>
    </source>
</evidence>
<name>A0A9W6BCS3_9CHLO</name>
<feature type="transmembrane region" description="Helical" evidence="12">
    <location>
        <begin position="209"/>
        <end position="227"/>
    </location>
</feature>
<evidence type="ECO:0000256" key="9">
    <source>
        <dbReference type="ARBA" id="ARBA00023286"/>
    </source>
</evidence>
<evidence type="ECO:0000259" key="14">
    <source>
        <dbReference type="SMART" id="SM00918"/>
    </source>
</evidence>
<feature type="region of interest" description="Disordered" evidence="11">
    <location>
        <begin position="485"/>
        <end position="540"/>
    </location>
</feature>
<feature type="compositionally biased region" description="Low complexity" evidence="11">
    <location>
        <begin position="741"/>
        <end position="769"/>
    </location>
</feature>
<dbReference type="InterPro" id="IPR001320">
    <property type="entry name" value="Iontro_rcpt_C"/>
</dbReference>
<evidence type="ECO:0000256" key="12">
    <source>
        <dbReference type="SAM" id="Phobius"/>
    </source>
</evidence>
<evidence type="ECO:0000256" key="7">
    <source>
        <dbReference type="ARBA" id="ARBA00023170"/>
    </source>
</evidence>
<comment type="subcellular location">
    <subcellularLocation>
        <location evidence="1">Membrane</location>
        <topology evidence="1">Multi-pass membrane protein</topology>
    </subcellularLocation>
</comment>
<feature type="region of interest" description="Disordered" evidence="11">
    <location>
        <begin position="660"/>
        <end position="681"/>
    </location>
</feature>
<accession>A0A9W6BCS3</accession>
<feature type="compositionally biased region" description="Low complexity" evidence="11">
    <location>
        <begin position="707"/>
        <end position="729"/>
    </location>
</feature>
<keyword evidence="2" id="KW-0813">Transport</keyword>
<evidence type="ECO:0000256" key="4">
    <source>
        <dbReference type="ARBA" id="ARBA00022989"/>
    </source>
</evidence>
<evidence type="ECO:0000256" key="1">
    <source>
        <dbReference type="ARBA" id="ARBA00004141"/>
    </source>
</evidence>
<dbReference type="Gene3D" id="1.10.287.70">
    <property type="match status" value="1"/>
</dbReference>
<keyword evidence="9" id="KW-1071">Ligand-gated ion channel</keyword>
<feature type="compositionally biased region" description="Low complexity" evidence="11">
    <location>
        <begin position="498"/>
        <end position="524"/>
    </location>
</feature>
<dbReference type="SMART" id="SM00079">
    <property type="entry name" value="PBPe"/>
    <property type="match status" value="1"/>
</dbReference>
<dbReference type="SUPFAM" id="SSF53850">
    <property type="entry name" value="Periplasmic binding protein-like II"/>
    <property type="match status" value="1"/>
</dbReference>
<proteinExistence type="predicted"/>
<evidence type="ECO:0000256" key="5">
    <source>
        <dbReference type="ARBA" id="ARBA00023065"/>
    </source>
</evidence>
<reference evidence="15 16" key="1">
    <citation type="journal article" date="2023" name="Commun. Biol.">
        <title>Reorganization of the ancestral sex-determining regions during the evolution of trioecy in Pleodorina starrii.</title>
        <authorList>
            <person name="Takahashi K."/>
            <person name="Suzuki S."/>
            <person name="Kawai-Toyooka H."/>
            <person name="Yamamoto K."/>
            <person name="Hamaji T."/>
            <person name="Ootsuki R."/>
            <person name="Yamaguchi H."/>
            <person name="Kawachi M."/>
            <person name="Higashiyama T."/>
            <person name="Nozaki H."/>
        </authorList>
    </citation>
    <scope>NUCLEOTIDE SEQUENCE [LARGE SCALE GENOMIC DNA]</scope>
    <source>
        <strain evidence="15 16">NIES-4479</strain>
    </source>
</reference>
<evidence type="ECO:0000256" key="3">
    <source>
        <dbReference type="ARBA" id="ARBA00022692"/>
    </source>
</evidence>
<evidence type="ECO:0000256" key="11">
    <source>
        <dbReference type="SAM" id="MobiDB-lite"/>
    </source>
</evidence>
<keyword evidence="16" id="KW-1185">Reference proteome</keyword>
<dbReference type="Pfam" id="PF00060">
    <property type="entry name" value="Lig_chan"/>
    <property type="match status" value="1"/>
</dbReference>
<sequence length="903" mass="91098">MPKLQVVVAHRPPFVFVTNTTSGTLYFSGLLIDLLNRILITGNVSYQYDIYISPTNAGGTLGSNGVWSGVIGEVLSGRADVALFPLTRTASRLAAIDCTFSYYDAGLALLVEDGQTSPGPLSVLAPFEMTLWVTLLSTVVGVALLFWALDAYGRWIRAKQFDALKASGALSAKAVARAKREEGNPVLISFMAAAGAPERPGRNSWGVQVLYVVYCFFCLIVLSSYTANLTSFLAVRRAFVGVSGLQDLVRDNSLIGVNPGGSTAAYFSTSQDSLATQLQPNVRYCDSPTCVAWVRQGVVRAFVTDQPVLLYMSQQQPCDTAVVGDPFGPGNLVLGLQKNSSLLPLFNAAIQSFSEDGTLTSLRRAWFDGLSQCDSAGASLDNTRLSISQMLGAFVFLVMGVLVAFVTGTVENLKWCLARAYARSYSEAGGGLQNARASSPTALTASESQLLGRSPTLRQQASRLRAATWHRLSVGLLGIPMLPPQPAGEMDARGGPGVTAAAALPPPAAAAADDSSGSSTPTSQRGGGGGGGGALGSRIDPDQPQVCSRILVSSISQVPSPAPLERSSASCACGGGAGGAGKVDAAPSPRDIALLVQDCVGAASGKTTATAAAGSGCGGACLSKASTGDGCSGGGGGGGGFRKVSISGGGGGGGGCTAAVAEETSGGGSPRGGPLLPMPQLLPLMPALGPVLIDDSSCGRRRESDRSLPGQPSLPGSSSNSSCGTAATTPPLPLPQPSSPRTPAAAAAAAEAMRSSRVVPSRESSRSVGVVYGQPEGQQAQAQQSAQQSAAQPAAAAAAAAARGPSNAALTESLPHETELTTFSHVSSSNSSNNGSGGSEDGPGSNPRRTSLSFAANLLLAAPTVASGAAAAATAAQGSGRMSASGAWMCVAARGEEGSGGGV</sequence>
<keyword evidence="10" id="KW-0407">Ion channel</keyword>
<evidence type="ECO:0000313" key="15">
    <source>
        <dbReference type="EMBL" id="GLC49370.1"/>
    </source>
</evidence>
<organism evidence="15 16">
    <name type="scientific">Pleodorina starrii</name>
    <dbReference type="NCBI Taxonomy" id="330485"/>
    <lineage>
        <taxon>Eukaryota</taxon>
        <taxon>Viridiplantae</taxon>
        <taxon>Chlorophyta</taxon>
        <taxon>core chlorophytes</taxon>
        <taxon>Chlorophyceae</taxon>
        <taxon>CS clade</taxon>
        <taxon>Chlamydomonadales</taxon>
        <taxon>Volvocaceae</taxon>
        <taxon>Pleodorina</taxon>
    </lineage>
</organism>
<comment type="caution">
    <text evidence="15">The sequence shown here is derived from an EMBL/GenBank/DDBJ whole genome shotgun (WGS) entry which is preliminary data.</text>
</comment>
<feature type="domain" description="Ionotropic glutamate receptor C-terminal" evidence="13">
    <location>
        <begin position="3"/>
        <end position="369"/>
    </location>
</feature>
<keyword evidence="7" id="KW-0675">Receptor</keyword>
<evidence type="ECO:0008006" key="17">
    <source>
        <dbReference type="Google" id="ProtNLM"/>
    </source>
</evidence>
<feature type="region of interest" description="Disordered" evidence="11">
    <location>
        <begin position="821"/>
        <end position="850"/>
    </location>
</feature>
<evidence type="ECO:0000256" key="8">
    <source>
        <dbReference type="ARBA" id="ARBA00023180"/>
    </source>
</evidence>
<dbReference type="PANTHER" id="PTHR18966">
    <property type="entry name" value="IONOTROPIC GLUTAMATE RECEPTOR"/>
    <property type="match status" value="1"/>
</dbReference>
<evidence type="ECO:0000259" key="13">
    <source>
        <dbReference type="SMART" id="SM00079"/>
    </source>
</evidence>
<evidence type="ECO:0000313" key="16">
    <source>
        <dbReference type="Proteomes" id="UP001165080"/>
    </source>
</evidence>
<evidence type="ECO:0000256" key="6">
    <source>
        <dbReference type="ARBA" id="ARBA00023136"/>
    </source>
</evidence>
<dbReference type="OrthoDB" id="5984008at2759"/>
<keyword evidence="8" id="KW-0325">Glycoprotein</keyword>
<dbReference type="InterPro" id="IPR019594">
    <property type="entry name" value="Glu/Gly-bd"/>
</dbReference>
<gene>
    <name evidence="15" type="primary">PLEST006498</name>
    <name evidence="15" type="ORF">PLESTB_000212200</name>
</gene>
<keyword evidence="6 12" id="KW-0472">Membrane</keyword>
<keyword evidence="3 12" id="KW-0812">Transmembrane</keyword>
<feature type="compositionally biased region" description="Low complexity" evidence="11">
    <location>
        <begin position="672"/>
        <end position="681"/>
    </location>
</feature>
<feature type="compositionally biased region" description="Basic and acidic residues" evidence="11">
    <location>
        <begin position="697"/>
        <end position="706"/>
    </location>
</feature>